<accession>A0A0B7A5X6</accession>
<dbReference type="PANTHER" id="PTHR33444:SF11">
    <property type="entry name" value="TRANSMEMBRANE PROTEIN 272-LIKE"/>
    <property type="match status" value="1"/>
</dbReference>
<dbReference type="PANTHER" id="PTHR33444">
    <property type="entry name" value="SI:DKEY-19B23.12-RELATED"/>
    <property type="match status" value="1"/>
</dbReference>
<evidence type="ECO:0000313" key="3">
    <source>
        <dbReference type="EMBL" id="CEK76037.1"/>
    </source>
</evidence>
<evidence type="ECO:0000256" key="2">
    <source>
        <dbReference type="SAM" id="Phobius"/>
    </source>
</evidence>
<gene>
    <name evidence="3" type="primary">ORF98115</name>
</gene>
<keyword evidence="2" id="KW-0472">Membrane</keyword>
<feature type="transmembrane region" description="Helical" evidence="2">
    <location>
        <begin position="67"/>
        <end position="85"/>
    </location>
</feature>
<dbReference type="EMBL" id="HACG01029172">
    <property type="protein sequence ID" value="CEK76037.1"/>
    <property type="molecule type" value="Transcribed_RNA"/>
</dbReference>
<evidence type="ECO:0000256" key="1">
    <source>
        <dbReference type="SAM" id="MobiDB-lite"/>
    </source>
</evidence>
<feature type="region of interest" description="Disordered" evidence="1">
    <location>
        <begin position="1"/>
        <end position="36"/>
    </location>
</feature>
<organism evidence="3">
    <name type="scientific">Arion vulgaris</name>
    <dbReference type="NCBI Taxonomy" id="1028688"/>
    <lineage>
        <taxon>Eukaryota</taxon>
        <taxon>Metazoa</taxon>
        <taxon>Spiralia</taxon>
        <taxon>Lophotrochozoa</taxon>
        <taxon>Mollusca</taxon>
        <taxon>Gastropoda</taxon>
        <taxon>Heterobranchia</taxon>
        <taxon>Euthyneura</taxon>
        <taxon>Panpulmonata</taxon>
        <taxon>Eupulmonata</taxon>
        <taxon>Stylommatophora</taxon>
        <taxon>Helicina</taxon>
        <taxon>Arionoidea</taxon>
        <taxon>Arionidae</taxon>
        <taxon>Arion</taxon>
    </lineage>
</organism>
<reference evidence="3" key="1">
    <citation type="submission" date="2014-12" db="EMBL/GenBank/DDBJ databases">
        <title>Insight into the proteome of Arion vulgaris.</title>
        <authorList>
            <person name="Aradska J."/>
            <person name="Bulat T."/>
            <person name="Smidak R."/>
            <person name="Sarate P."/>
            <person name="Gangsoo J."/>
            <person name="Sialana F."/>
            <person name="Bilban M."/>
            <person name="Lubec G."/>
        </authorList>
    </citation>
    <scope>NUCLEOTIDE SEQUENCE</scope>
    <source>
        <tissue evidence="3">Skin</tissue>
    </source>
</reference>
<feature type="compositionally biased region" description="Basic and acidic residues" evidence="1">
    <location>
        <begin position="1"/>
        <end position="16"/>
    </location>
</feature>
<name>A0A0B7A5X6_9EUPU</name>
<sequence>MCAFKDEKQQQAHGDEPTEVTAMTSGESGVSSDDSVDVPLDTTNSRISTQHTKTLLKQYLRSPRGKCVFVVVVLTLLLLASYIMSKFVMGLMFMGSCHLEPFVPIYLVTSAALLVTFLILLVVIIIKCRREEGDDRVSPVHLVAFVYFFIHLVLQLAGSVCVIKTRNLLIDIDQDDTNETATCHDMLLTYSFGVVIFELILSGLLFIFAIISLCEVIYIECCQKPERSKPSSNR</sequence>
<keyword evidence="2" id="KW-1133">Transmembrane helix</keyword>
<feature type="transmembrane region" description="Helical" evidence="2">
    <location>
        <begin position="194"/>
        <end position="219"/>
    </location>
</feature>
<dbReference type="InterPro" id="IPR040350">
    <property type="entry name" value="TMEM272"/>
</dbReference>
<proteinExistence type="predicted"/>
<dbReference type="AlphaFoldDB" id="A0A0B7A5X6"/>
<keyword evidence="2" id="KW-0812">Transmembrane</keyword>
<feature type="transmembrane region" description="Helical" evidence="2">
    <location>
        <begin position="138"/>
        <end position="158"/>
    </location>
</feature>
<protein>
    <submittedName>
        <fullName evidence="3">Uncharacterized protein</fullName>
    </submittedName>
</protein>
<feature type="transmembrane region" description="Helical" evidence="2">
    <location>
        <begin position="105"/>
        <end position="126"/>
    </location>
</feature>